<proteinExistence type="predicted"/>
<keyword evidence="2" id="KW-1185">Reference proteome</keyword>
<dbReference type="AlphaFoldDB" id="A0A0N4UX88"/>
<reference evidence="1 2" key="2">
    <citation type="submission" date="2018-10" db="EMBL/GenBank/DDBJ databases">
        <authorList>
            <consortium name="Pathogen Informatics"/>
        </authorList>
    </citation>
    <scope>NUCLEOTIDE SEQUENCE [LARGE SCALE GENOMIC DNA]</scope>
</reference>
<dbReference type="EMBL" id="UXUI01007274">
    <property type="protein sequence ID" value="VDD86705.1"/>
    <property type="molecule type" value="Genomic_DNA"/>
</dbReference>
<evidence type="ECO:0000313" key="3">
    <source>
        <dbReference type="WBParaSite" id="EVEC_0000214001-mRNA-1"/>
    </source>
</evidence>
<dbReference type="OrthoDB" id="5873802at2759"/>
<gene>
    <name evidence="1" type="ORF">EVEC_LOCUS1848</name>
</gene>
<organism evidence="3">
    <name type="scientific">Enterobius vermicularis</name>
    <name type="common">Human pinworm</name>
    <dbReference type="NCBI Taxonomy" id="51028"/>
    <lineage>
        <taxon>Eukaryota</taxon>
        <taxon>Metazoa</taxon>
        <taxon>Ecdysozoa</taxon>
        <taxon>Nematoda</taxon>
        <taxon>Chromadorea</taxon>
        <taxon>Rhabditida</taxon>
        <taxon>Spirurina</taxon>
        <taxon>Oxyuridomorpha</taxon>
        <taxon>Oxyuroidea</taxon>
        <taxon>Oxyuridae</taxon>
        <taxon>Enterobius</taxon>
    </lineage>
</organism>
<reference evidence="3" key="1">
    <citation type="submission" date="2017-02" db="UniProtKB">
        <authorList>
            <consortium name="WormBaseParasite"/>
        </authorList>
    </citation>
    <scope>IDENTIFICATION</scope>
</reference>
<evidence type="ECO:0000313" key="1">
    <source>
        <dbReference type="EMBL" id="VDD86705.1"/>
    </source>
</evidence>
<name>A0A0N4UX88_ENTVE</name>
<sequence>MINDADDLVAVLKSARAALCQRRSPLRKTSKVLETRQDARSSCATSTMQLGYPEAHRTKIQIPPIKLPEFDGDFKDLQSLQPVNRTRDISEAINNIERVLRQLEALGENIEGSYFGTMIEDKLPMWKTEKLEEPKENKKDWTVDDLRQEFEVSNIKNPGKHERVLMFFDPGSQRLYISEELAQRLEIALSRSSSLRIGSSAARAPKKVETSRVFAGILFIADLSRPGIDRKGLQDYRGSLRDEQQQFSVTDVSEFWRLKTIGISDSSADNDSDLAQFNQLLKRDSLRRYIEAVLGN</sequence>
<dbReference type="Proteomes" id="UP000274131">
    <property type="component" value="Unassembled WGS sequence"/>
</dbReference>
<dbReference type="WBParaSite" id="EVEC_0000214001-mRNA-1">
    <property type="protein sequence ID" value="EVEC_0000214001-mRNA-1"/>
    <property type="gene ID" value="EVEC_0000214001"/>
</dbReference>
<evidence type="ECO:0000313" key="2">
    <source>
        <dbReference type="Proteomes" id="UP000274131"/>
    </source>
</evidence>
<accession>A0A0N4UX88</accession>
<protein>
    <submittedName>
        <fullName evidence="3">DUF1758 domain-containing protein</fullName>
    </submittedName>
</protein>